<gene>
    <name evidence="3" type="ORF">DI487_03075</name>
</gene>
<dbReference type="CDD" id="cd02440">
    <property type="entry name" value="AdoMet_MTases"/>
    <property type="match status" value="1"/>
</dbReference>
<protein>
    <submittedName>
        <fullName evidence="3">SAM-dependent methyltransferase</fullName>
    </submittedName>
</protein>
<dbReference type="InterPro" id="IPR041698">
    <property type="entry name" value="Methyltransf_25"/>
</dbReference>
<name>A0A2U8QS25_9FLAO</name>
<dbReference type="AlphaFoldDB" id="A0A2U8QS25"/>
<evidence type="ECO:0000313" key="3">
    <source>
        <dbReference type="EMBL" id="AWM12948.1"/>
    </source>
</evidence>
<dbReference type="KEGG" id="fse:DI487_03075"/>
<dbReference type="OrthoDB" id="9804312at2"/>
<evidence type="ECO:0000313" key="4">
    <source>
        <dbReference type="Proteomes" id="UP000245429"/>
    </source>
</evidence>
<dbReference type="PANTHER" id="PTHR43861">
    <property type="entry name" value="TRANS-ACONITATE 2-METHYLTRANSFERASE-RELATED"/>
    <property type="match status" value="1"/>
</dbReference>
<dbReference type="InterPro" id="IPR029063">
    <property type="entry name" value="SAM-dependent_MTases_sf"/>
</dbReference>
<accession>A0A2U8QS25</accession>
<dbReference type="SUPFAM" id="SSF53335">
    <property type="entry name" value="S-adenosyl-L-methionine-dependent methyltransferases"/>
    <property type="match status" value="1"/>
</dbReference>
<dbReference type="Gene3D" id="3.40.50.150">
    <property type="entry name" value="Vaccinia Virus protein VP39"/>
    <property type="match status" value="1"/>
</dbReference>
<dbReference type="RefSeq" id="WP_109568356.1">
    <property type="nucleotide sequence ID" value="NZ_CP029463.1"/>
</dbReference>
<evidence type="ECO:0000256" key="1">
    <source>
        <dbReference type="ARBA" id="ARBA00022679"/>
    </source>
</evidence>
<dbReference type="GO" id="GO:0032259">
    <property type="term" value="P:methylation"/>
    <property type="evidence" value="ECO:0007669"/>
    <property type="project" value="UniProtKB-KW"/>
</dbReference>
<dbReference type="Proteomes" id="UP000245429">
    <property type="component" value="Chromosome"/>
</dbReference>
<keyword evidence="1 3" id="KW-0808">Transferase</keyword>
<feature type="domain" description="Methyltransferase" evidence="2">
    <location>
        <begin position="41"/>
        <end position="128"/>
    </location>
</feature>
<organism evidence="3 4">
    <name type="scientific">Flavobacterium sediminis</name>
    <dbReference type="NCBI Taxonomy" id="2201181"/>
    <lineage>
        <taxon>Bacteria</taxon>
        <taxon>Pseudomonadati</taxon>
        <taxon>Bacteroidota</taxon>
        <taxon>Flavobacteriia</taxon>
        <taxon>Flavobacteriales</taxon>
        <taxon>Flavobacteriaceae</taxon>
        <taxon>Flavobacterium</taxon>
    </lineage>
</organism>
<dbReference type="GO" id="GO:0008168">
    <property type="term" value="F:methyltransferase activity"/>
    <property type="evidence" value="ECO:0007669"/>
    <property type="project" value="UniProtKB-KW"/>
</dbReference>
<sequence length="198" mass="22478">MKDFWNSRYAETDFAYGAEPNEFLKEYLDFLPKGKILFPAEGEGRNAVFVAQNNREVCAFDMSEEGKKKALDLAEIKKVSLDYEVCSAMGMPYKPDSFDGLVLIFAHFPKSIRKEVHQKLLTLVKPGGKILFEAFSKEQLKYSSGGPKDVEMLFSPEEVKEEFPGVVFEQLEKKVIVLNEGKYHQGEGSVIRFLGTKE</sequence>
<evidence type="ECO:0000259" key="2">
    <source>
        <dbReference type="Pfam" id="PF13649"/>
    </source>
</evidence>
<keyword evidence="4" id="KW-1185">Reference proteome</keyword>
<keyword evidence="3" id="KW-0489">Methyltransferase</keyword>
<dbReference type="PANTHER" id="PTHR43861:SF3">
    <property type="entry name" value="PUTATIVE (AFU_ORTHOLOGUE AFUA_2G14390)-RELATED"/>
    <property type="match status" value="1"/>
</dbReference>
<proteinExistence type="predicted"/>
<dbReference type="Pfam" id="PF13649">
    <property type="entry name" value="Methyltransf_25"/>
    <property type="match status" value="1"/>
</dbReference>
<reference evidence="3 4" key="1">
    <citation type="submission" date="2018-05" db="EMBL/GenBank/DDBJ databases">
        <title>Flavobacterium sp. MEBiC07310.</title>
        <authorList>
            <person name="Baek K."/>
        </authorList>
    </citation>
    <scope>NUCLEOTIDE SEQUENCE [LARGE SCALE GENOMIC DNA]</scope>
    <source>
        <strain evidence="3 4">MEBiC07310</strain>
    </source>
</reference>
<dbReference type="EMBL" id="CP029463">
    <property type="protein sequence ID" value="AWM12948.1"/>
    <property type="molecule type" value="Genomic_DNA"/>
</dbReference>